<dbReference type="Proteomes" id="UP001050975">
    <property type="component" value="Unassembled WGS sequence"/>
</dbReference>
<sequence>MLILRQAKNIRDRALEMVRLDSTEPAVKTAKRPKYCKEKSQCGLGVSPSGATGVSPRPLDKGGEPGNLVAKDIKTEMS</sequence>
<comment type="caution">
    <text evidence="2">The sequence shown here is derived from an EMBL/GenBank/DDBJ whole genome shotgun (WGS) entry which is preliminary data.</text>
</comment>
<evidence type="ECO:0000256" key="1">
    <source>
        <dbReference type="SAM" id="MobiDB-lite"/>
    </source>
</evidence>
<name>A0AAV3XRU4_9CYAN</name>
<gene>
    <name evidence="2" type="ORF">MiSe_88360</name>
</gene>
<protein>
    <recommendedName>
        <fullName evidence="4">Transposase</fullName>
    </recommendedName>
</protein>
<accession>A0AAV3XRU4</accession>
<organism evidence="2 3">
    <name type="scientific">Microseira wollei NIES-4236</name>
    <dbReference type="NCBI Taxonomy" id="2530354"/>
    <lineage>
        <taxon>Bacteria</taxon>
        <taxon>Bacillati</taxon>
        <taxon>Cyanobacteriota</taxon>
        <taxon>Cyanophyceae</taxon>
        <taxon>Oscillatoriophycideae</taxon>
        <taxon>Aerosakkonematales</taxon>
        <taxon>Aerosakkonemataceae</taxon>
        <taxon>Microseira</taxon>
    </lineage>
</organism>
<feature type="region of interest" description="Disordered" evidence="1">
    <location>
        <begin position="40"/>
        <end position="78"/>
    </location>
</feature>
<reference evidence="2" key="1">
    <citation type="submission" date="2019-10" db="EMBL/GenBank/DDBJ databases">
        <title>Draft genome sequece of Microseira wollei NIES-4236.</title>
        <authorList>
            <person name="Yamaguchi H."/>
            <person name="Suzuki S."/>
            <person name="Kawachi M."/>
        </authorList>
    </citation>
    <scope>NUCLEOTIDE SEQUENCE</scope>
    <source>
        <strain evidence="2">NIES-4236</strain>
    </source>
</reference>
<evidence type="ECO:0000313" key="3">
    <source>
        <dbReference type="Proteomes" id="UP001050975"/>
    </source>
</evidence>
<evidence type="ECO:0008006" key="4">
    <source>
        <dbReference type="Google" id="ProtNLM"/>
    </source>
</evidence>
<evidence type="ECO:0000313" key="2">
    <source>
        <dbReference type="EMBL" id="GET44010.1"/>
    </source>
</evidence>
<dbReference type="AlphaFoldDB" id="A0AAV3XRU4"/>
<keyword evidence="3" id="KW-1185">Reference proteome</keyword>
<proteinExistence type="predicted"/>
<dbReference type="EMBL" id="BLAY01000280">
    <property type="protein sequence ID" value="GET44010.1"/>
    <property type="molecule type" value="Genomic_DNA"/>
</dbReference>